<comment type="caution">
    <text evidence="2">The sequence shown here is derived from an EMBL/GenBank/DDBJ whole genome shotgun (WGS) entry which is preliminary data.</text>
</comment>
<sequence>MNRKSLILGFVGVFSMFVVKAQSNLLNATTPDQVGVKTAQQLAADNDKPMEYGYVDDRDMMWSKVVWEYIDLNERINLPFYYPIHENSTSKNRKSLFKTLLDGIMDDQITEVYDDTYFTSKLTKKEIEAKLFRIDTTDAGKRALNQGESNIEEFINRTEINPGDIEGFKIKGVWYIDKRQGEMKYRLLAIAPVAPDVQTKNRSDVQTVDEKLALFWVWYPGARQNLYDMKVFNQKNSAYPISYDHLLNAKRFNAIIYREENLYGNRDVSHYVRGNSLFQVLESDKIRENIRDKELDIWNY</sequence>
<keyword evidence="1" id="KW-0732">Signal</keyword>
<dbReference type="RefSeq" id="WP_311593274.1">
    <property type="nucleotide sequence ID" value="NZ_JAVRHV010000003.1"/>
</dbReference>
<dbReference type="NCBIfam" id="TIGR03523">
    <property type="entry name" value="GldN"/>
    <property type="match status" value="1"/>
</dbReference>
<evidence type="ECO:0000256" key="1">
    <source>
        <dbReference type="SAM" id="SignalP"/>
    </source>
</evidence>
<gene>
    <name evidence="2" type="primary">gldN</name>
    <name evidence="2" type="ORF">RM519_08490</name>
</gene>
<evidence type="ECO:0000313" key="3">
    <source>
        <dbReference type="Proteomes" id="UP001252186"/>
    </source>
</evidence>
<keyword evidence="3" id="KW-1185">Reference proteome</keyword>
<feature type="signal peptide" evidence="1">
    <location>
        <begin position="1"/>
        <end position="21"/>
    </location>
</feature>
<dbReference type="EMBL" id="JAVRHV010000003">
    <property type="protein sequence ID" value="MDT0553279.1"/>
    <property type="molecule type" value="Genomic_DNA"/>
</dbReference>
<name>A0ABU2Y508_9FLAO</name>
<dbReference type="InterPro" id="IPR019847">
    <property type="entry name" value="Gliding_motility_assoc_GldN"/>
</dbReference>
<organism evidence="2 3">
    <name type="scientific">Urechidicola vernalis</name>
    <dbReference type="NCBI Taxonomy" id="3075600"/>
    <lineage>
        <taxon>Bacteria</taxon>
        <taxon>Pseudomonadati</taxon>
        <taxon>Bacteroidota</taxon>
        <taxon>Flavobacteriia</taxon>
        <taxon>Flavobacteriales</taxon>
        <taxon>Flavobacteriaceae</taxon>
        <taxon>Urechidicola</taxon>
    </lineage>
</organism>
<accession>A0ABU2Y508</accession>
<dbReference type="Proteomes" id="UP001252186">
    <property type="component" value="Unassembled WGS sequence"/>
</dbReference>
<reference evidence="2 3" key="1">
    <citation type="submission" date="2023-09" db="EMBL/GenBank/DDBJ databases">
        <authorList>
            <person name="Rey-Velasco X."/>
        </authorList>
    </citation>
    <scope>NUCLEOTIDE SEQUENCE [LARGE SCALE GENOMIC DNA]</scope>
    <source>
        <strain evidence="2 3">P050</strain>
    </source>
</reference>
<protein>
    <submittedName>
        <fullName evidence="2">Gliding motility protein GldN</fullName>
    </submittedName>
</protein>
<evidence type="ECO:0000313" key="2">
    <source>
        <dbReference type="EMBL" id="MDT0553279.1"/>
    </source>
</evidence>
<dbReference type="Pfam" id="PF19841">
    <property type="entry name" value="GldN"/>
    <property type="match status" value="1"/>
</dbReference>
<proteinExistence type="predicted"/>
<feature type="chain" id="PRO_5046667710" evidence="1">
    <location>
        <begin position="22"/>
        <end position="300"/>
    </location>
</feature>